<accession>A0A812UA05</accession>
<gene>
    <name evidence="2" type="ORF">SNAT2548_LOCUS32211</name>
</gene>
<dbReference type="Proteomes" id="UP000604046">
    <property type="component" value="Unassembled WGS sequence"/>
</dbReference>
<comment type="caution">
    <text evidence="2">The sequence shown here is derived from an EMBL/GenBank/DDBJ whole genome shotgun (WGS) entry which is preliminary data.</text>
</comment>
<evidence type="ECO:0000256" key="1">
    <source>
        <dbReference type="SAM" id="Phobius"/>
    </source>
</evidence>
<keyword evidence="1" id="KW-0812">Transmembrane</keyword>
<protein>
    <submittedName>
        <fullName evidence="2">Uncharacterized protein</fullName>
    </submittedName>
</protein>
<proteinExistence type="predicted"/>
<keyword evidence="1" id="KW-0472">Membrane</keyword>
<evidence type="ECO:0000313" key="2">
    <source>
        <dbReference type="EMBL" id="CAE7567651.1"/>
    </source>
</evidence>
<reference evidence="2" key="1">
    <citation type="submission" date="2021-02" db="EMBL/GenBank/DDBJ databases">
        <authorList>
            <person name="Dougan E. K."/>
            <person name="Rhodes N."/>
            <person name="Thang M."/>
            <person name="Chan C."/>
        </authorList>
    </citation>
    <scope>NUCLEOTIDE SEQUENCE</scope>
</reference>
<name>A0A812UA05_9DINO</name>
<evidence type="ECO:0000313" key="3">
    <source>
        <dbReference type="Proteomes" id="UP000604046"/>
    </source>
</evidence>
<dbReference type="OrthoDB" id="443942at2759"/>
<organism evidence="2 3">
    <name type="scientific">Symbiodinium natans</name>
    <dbReference type="NCBI Taxonomy" id="878477"/>
    <lineage>
        <taxon>Eukaryota</taxon>
        <taxon>Sar</taxon>
        <taxon>Alveolata</taxon>
        <taxon>Dinophyceae</taxon>
        <taxon>Suessiales</taxon>
        <taxon>Symbiodiniaceae</taxon>
        <taxon>Symbiodinium</taxon>
    </lineage>
</organism>
<keyword evidence="1" id="KW-1133">Transmembrane helix</keyword>
<keyword evidence="3" id="KW-1185">Reference proteome</keyword>
<dbReference type="AlphaFoldDB" id="A0A812UA05"/>
<sequence length="110" mass="11618">MADLTRHLVNDAWGTDCVELPDGESLGIFGGGGSPQMLGTNFNKYCQSVNVANEYTSTGALSVWGWLFTIFFTWSGFAFLLLGICWARCTVDGAGRGGKEGQAGVGRGGD</sequence>
<dbReference type="EMBL" id="CAJNDS010002700">
    <property type="protein sequence ID" value="CAE7567651.1"/>
    <property type="molecule type" value="Genomic_DNA"/>
</dbReference>
<feature type="transmembrane region" description="Helical" evidence="1">
    <location>
        <begin position="63"/>
        <end position="87"/>
    </location>
</feature>